<gene>
    <name evidence="1" type="ORF">C5167_039171</name>
</gene>
<protein>
    <submittedName>
        <fullName evidence="1">Uncharacterized protein</fullName>
    </submittedName>
</protein>
<organism evidence="1 2">
    <name type="scientific">Papaver somniferum</name>
    <name type="common">Opium poppy</name>
    <dbReference type="NCBI Taxonomy" id="3469"/>
    <lineage>
        <taxon>Eukaryota</taxon>
        <taxon>Viridiplantae</taxon>
        <taxon>Streptophyta</taxon>
        <taxon>Embryophyta</taxon>
        <taxon>Tracheophyta</taxon>
        <taxon>Spermatophyta</taxon>
        <taxon>Magnoliopsida</taxon>
        <taxon>Ranunculales</taxon>
        <taxon>Papaveraceae</taxon>
        <taxon>Papaveroideae</taxon>
        <taxon>Papaver</taxon>
    </lineage>
</organism>
<name>A0A4Y7IBD0_PAPSO</name>
<evidence type="ECO:0000313" key="1">
    <source>
        <dbReference type="EMBL" id="RZC46227.1"/>
    </source>
</evidence>
<dbReference type="Proteomes" id="UP000316621">
    <property type="component" value="Chromosome 1"/>
</dbReference>
<proteinExistence type="predicted"/>
<accession>A0A4Y7IBD0</accession>
<dbReference type="EMBL" id="CM010715">
    <property type="protein sequence ID" value="RZC46227.1"/>
    <property type="molecule type" value="Genomic_DNA"/>
</dbReference>
<reference evidence="1 2" key="1">
    <citation type="journal article" date="2018" name="Science">
        <title>The opium poppy genome and morphinan production.</title>
        <authorList>
            <person name="Guo L."/>
            <person name="Winzer T."/>
            <person name="Yang X."/>
            <person name="Li Y."/>
            <person name="Ning Z."/>
            <person name="He Z."/>
            <person name="Teodor R."/>
            <person name="Lu Y."/>
            <person name="Bowser T.A."/>
            <person name="Graham I.A."/>
            <person name="Ye K."/>
        </authorList>
    </citation>
    <scope>NUCLEOTIDE SEQUENCE [LARGE SCALE GENOMIC DNA]</scope>
    <source>
        <strain evidence="2">cv. HN1</strain>
        <tissue evidence="1">Leaves</tissue>
    </source>
</reference>
<dbReference type="Gramene" id="RZC46227">
    <property type="protein sequence ID" value="RZC46227"/>
    <property type="gene ID" value="C5167_039171"/>
</dbReference>
<evidence type="ECO:0000313" key="2">
    <source>
        <dbReference type="Proteomes" id="UP000316621"/>
    </source>
</evidence>
<keyword evidence="2" id="KW-1185">Reference proteome</keyword>
<dbReference type="AlphaFoldDB" id="A0A4Y7IBD0"/>
<sequence length="121" mass="13934">MWGDYKVWVSWGLAWRMRIKILCDFGKSNVGCDCRCIRVSCITSLFGCSYKFPESPSETFANSDRDIYSEKYLEPLSEILSINWLQQNQKYLGVTCSKAKSSRIRGGSNCLQHQIKYPTIV</sequence>